<dbReference type="InterPro" id="IPR003615">
    <property type="entry name" value="HNH_nuc"/>
</dbReference>
<dbReference type="GO" id="GO:0004519">
    <property type="term" value="F:endonuclease activity"/>
    <property type="evidence" value="ECO:0007669"/>
    <property type="project" value="InterPro"/>
</dbReference>
<keyword evidence="1" id="KW-0175">Coiled coil</keyword>
<dbReference type="SMART" id="SM00507">
    <property type="entry name" value="HNHc"/>
    <property type="match status" value="1"/>
</dbReference>
<dbReference type="PANTHER" id="PTHR33877">
    <property type="entry name" value="SLL1193 PROTEIN"/>
    <property type="match status" value="1"/>
</dbReference>
<dbReference type="AlphaFoldDB" id="A9GAU0"/>
<dbReference type="GO" id="GO:0003676">
    <property type="term" value="F:nucleic acid binding"/>
    <property type="evidence" value="ECO:0007669"/>
    <property type="project" value="InterPro"/>
</dbReference>
<dbReference type="EMBL" id="AM746676">
    <property type="protein sequence ID" value="CAN92909.1"/>
    <property type="molecule type" value="Genomic_DNA"/>
</dbReference>
<name>A9GAU0_SORC5</name>
<dbReference type="GO" id="GO:0008270">
    <property type="term" value="F:zinc ion binding"/>
    <property type="evidence" value="ECO:0007669"/>
    <property type="project" value="InterPro"/>
</dbReference>
<dbReference type="RefSeq" id="WP_012235382.1">
    <property type="nucleotide sequence ID" value="NC_010162.1"/>
</dbReference>
<dbReference type="eggNOG" id="COG1403">
    <property type="taxonomic scope" value="Bacteria"/>
</dbReference>
<evidence type="ECO:0000259" key="2">
    <source>
        <dbReference type="SMART" id="SM00507"/>
    </source>
</evidence>
<keyword evidence="4" id="KW-1185">Reference proteome</keyword>
<proteinExistence type="predicted"/>
<protein>
    <recommendedName>
        <fullName evidence="2">HNH nuclease domain-containing protein</fullName>
    </recommendedName>
</protein>
<feature type="coiled-coil region" evidence="1">
    <location>
        <begin position="126"/>
        <end position="160"/>
    </location>
</feature>
<evidence type="ECO:0000256" key="1">
    <source>
        <dbReference type="SAM" id="Coils"/>
    </source>
</evidence>
<evidence type="ECO:0000313" key="3">
    <source>
        <dbReference type="EMBL" id="CAN92909.1"/>
    </source>
</evidence>
<feature type="domain" description="HNH nuclease" evidence="2">
    <location>
        <begin position="4"/>
        <end position="59"/>
    </location>
</feature>
<dbReference type="BioCyc" id="SCEL448385:SCE_RS14095-MONOMER"/>
<dbReference type="STRING" id="448385.sce2750"/>
<dbReference type="Proteomes" id="UP000002139">
    <property type="component" value="Chromosome"/>
</dbReference>
<dbReference type="CDD" id="cd00085">
    <property type="entry name" value="HNHc"/>
    <property type="match status" value="1"/>
</dbReference>
<sequence length="172" mass="19407">MADELRALVREGFRARCAYCGVHEDAVGATLTVDHHRPRAHGGTDDVTNLVYCCARCNEHKGAYWHEQDPPYVRLLHPGRDNLAQHVHESDDGHLVGLTPAGEFFVQRLRLNRPQLVAYRRARQAEVTLTAELAASRRRVEELERAVLDLRAALESTADEIERRSKGRPGEP</sequence>
<dbReference type="HOGENOM" id="CLU_104142_0_1_7"/>
<dbReference type="Gene3D" id="1.10.30.50">
    <property type="match status" value="1"/>
</dbReference>
<dbReference type="PANTHER" id="PTHR33877:SF2">
    <property type="entry name" value="OS07G0170200 PROTEIN"/>
    <property type="match status" value="1"/>
</dbReference>
<accession>A9GAU0</accession>
<dbReference type="InterPro" id="IPR052892">
    <property type="entry name" value="NA-targeting_endonuclease"/>
</dbReference>
<dbReference type="KEGG" id="scl:sce2750"/>
<gene>
    <name evidence="3" type="ordered locus">sce2750</name>
</gene>
<reference evidence="3 4" key="1">
    <citation type="journal article" date="2007" name="Nat. Biotechnol.">
        <title>Complete genome sequence of the myxobacterium Sorangium cellulosum.</title>
        <authorList>
            <person name="Schneiker S."/>
            <person name="Perlova O."/>
            <person name="Kaiser O."/>
            <person name="Gerth K."/>
            <person name="Alici A."/>
            <person name="Altmeyer M.O."/>
            <person name="Bartels D."/>
            <person name="Bekel T."/>
            <person name="Beyer S."/>
            <person name="Bode E."/>
            <person name="Bode H.B."/>
            <person name="Bolten C.J."/>
            <person name="Choudhuri J.V."/>
            <person name="Doss S."/>
            <person name="Elnakady Y.A."/>
            <person name="Frank B."/>
            <person name="Gaigalat L."/>
            <person name="Goesmann A."/>
            <person name="Groeger C."/>
            <person name="Gross F."/>
            <person name="Jelsbak L."/>
            <person name="Jelsbak L."/>
            <person name="Kalinowski J."/>
            <person name="Kegler C."/>
            <person name="Knauber T."/>
            <person name="Konietzny S."/>
            <person name="Kopp M."/>
            <person name="Krause L."/>
            <person name="Krug D."/>
            <person name="Linke B."/>
            <person name="Mahmud T."/>
            <person name="Martinez-Arias R."/>
            <person name="McHardy A.C."/>
            <person name="Merai M."/>
            <person name="Meyer F."/>
            <person name="Mormann S."/>
            <person name="Munoz-Dorado J."/>
            <person name="Perez J."/>
            <person name="Pradella S."/>
            <person name="Rachid S."/>
            <person name="Raddatz G."/>
            <person name="Rosenau F."/>
            <person name="Rueckert C."/>
            <person name="Sasse F."/>
            <person name="Scharfe M."/>
            <person name="Schuster S.C."/>
            <person name="Suen G."/>
            <person name="Treuner-Lange A."/>
            <person name="Velicer G.J."/>
            <person name="Vorholter F.-J."/>
            <person name="Weissman K.J."/>
            <person name="Welch R.D."/>
            <person name="Wenzel S.C."/>
            <person name="Whitworth D.E."/>
            <person name="Wilhelm S."/>
            <person name="Wittmann C."/>
            <person name="Bloecker H."/>
            <person name="Puehler A."/>
            <person name="Mueller R."/>
        </authorList>
    </citation>
    <scope>NUCLEOTIDE SEQUENCE [LARGE SCALE GENOMIC DNA]</scope>
    <source>
        <strain evidence="4">So ce56</strain>
    </source>
</reference>
<organism evidence="3 4">
    <name type="scientific">Sorangium cellulosum (strain So ce56)</name>
    <name type="common">Polyangium cellulosum (strain So ce56)</name>
    <dbReference type="NCBI Taxonomy" id="448385"/>
    <lineage>
        <taxon>Bacteria</taxon>
        <taxon>Pseudomonadati</taxon>
        <taxon>Myxococcota</taxon>
        <taxon>Polyangia</taxon>
        <taxon>Polyangiales</taxon>
        <taxon>Polyangiaceae</taxon>
        <taxon>Sorangium</taxon>
    </lineage>
</organism>
<dbReference type="Pfam" id="PF01844">
    <property type="entry name" value="HNH"/>
    <property type="match status" value="1"/>
</dbReference>
<dbReference type="InterPro" id="IPR002711">
    <property type="entry name" value="HNH"/>
</dbReference>
<dbReference type="OrthoDB" id="9802901at2"/>
<evidence type="ECO:0000313" key="4">
    <source>
        <dbReference type="Proteomes" id="UP000002139"/>
    </source>
</evidence>